<keyword evidence="7 9" id="KW-0472">Membrane</keyword>
<comment type="subunit">
    <text evidence="9">The complex comprises the extracytoplasmic solute receptor protein and the two transmembrane proteins.</text>
</comment>
<feature type="transmembrane region" description="Helical" evidence="9">
    <location>
        <begin position="91"/>
        <end position="110"/>
    </location>
</feature>
<evidence type="ECO:0000256" key="5">
    <source>
        <dbReference type="ARBA" id="ARBA00022692"/>
    </source>
</evidence>
<dbReference type="PANTHER" id="PTHR35011:SF10">
    <property type="entry name" value="TRAP TRANSPORTER SMALL PERMEASE PROTEIN"/>
    <property type="match status" value="1"/>
</dbReference>
<gene>
    <name evidence="11" type="ORF">OEZ49_16620</name>
</gene>
<evidence type="ECO:0000313" key="12">
    <source>
        <dbReference type="Proteomes" id="UP001321014"/>
    </source>
</evidence>
<keyword evidence="3" id="KW-1003">Cell membrane</keyword>
<keyword evidence="2 9" id="KW-0813">Transport</keyword>
<feature type="transmembrane region" description="Helical" evidence="9">
    <location>
        <begin position="7"/>
        <end position="32"/>
    </location>
</feature>
<proteinExistence type="inferred from homology"/>
<dbReference type="InterPro" id="IPR055348">
    <property type="entry name" value="DctQ"/>
</dbReference>
<reference evidence="11 12" key="1">
    <citation type="submission" date="2022-10" db="EMBL/GenBank/DDBJ databases">
        <title>Ruegeria sp. nov., isolated from ocean surface water.</title>
        <authorList>
            <person name="He W."/>
            <person name="Wang L."/>
            <person name="Zhang D.-F."/>
        </authorList>
    </citation>
    <scope>NUCLEOTIDE SEQUENCE [LARGE SCALE GENOMIC DNA]</scope>
    <source>
        <strain evidence="11 12">WL0004</strain>
    </source>
</reference>
<evidence type="ECO:0000259" key="10">
    <source>
        <dbReference type="Pfam" id="PF04290"/>
    </source>
</evidence>
<comment type="subcellular location">
    <subcellularLocation>
        <location evidence="1 9">Cell inner membrane</location>
        <topology evidence="1 9">Multi-pass membrane protein</topology>
    </subcellularLocation>
</comment>
<keyword evidence="6 9" id="KW-1133">Transmembrane helix</keyword>
<comment type="similarity">
    <text evidence="8 9">Belongs to the TRAP transporter small permease family.</text>
</comment>
<dbReference type="Pfam" id="PF04290">
    <property type="entry name" value="DctQ"/>
    <property type="match status" value="1"/>
</dbReference>
<keyword evidence="5 9" id="KW-0812">Transmembrane</keyword>
<feature type="transmembrane region" description="Helical" evidence="9">
    <location>
        <begin position="130"/>
        <end position="152"/>
    </location>
</feature>
<keyword evidence="12" id="KW-1185">Reference proteome</keyword>
<dbReference type="PANTHER" id="PTHR35011">
    <property type="entry name" value="2,3-DIKETO-L-GULONATE TRAP TRANSPORTER SMALL PERMEASE PROTEIN YIAM"/>
    <property type="match status" value="1"/>
</dbReference>
<sequence length="166" mass="18509">MRLIDRICDLLAILAGIYLVGIMFGIVISALARTLNLSGSWSSHIFTFTEFGLLYIVMAASPWLVRHRGHVFIELLSAALPLRMQQPYSRVISALCVVICLVLVWYTWGATARAWKFGDAEMRSLDMPKYLLLGAMPIGFGLMAAQFLRFVFGPETMHTGEAGVHE</sequence>
<feature type="transmembrane region" description="Helical" evidence="9">
    <location>
        <begin position="44"/>
        <end position="65"/>
    </location>
</feature>
<evidence type="ECO:0000256" key="7">
    <source>
        <dbReference type="ARBA" id="ARBA00023136"/>
    </source>
</evidence>
<name>A0ABT2WU26_9RHOB</name>
<comment type="function">
    <text evidence="9">Part of the tripartite ATP-independent periplasmic (TRAP) transport system.</text>
</comment>
<keyword evidence="4 9" id="KW-0997">Cell inner membrane</keyword>
<evidence type="ECO:0000256" key="3">
    <source>
        <dbReference type="ARBA" id="ARBA00022475"/>
    </source>
</evidence>
<protein>
    <recommendedName>
        <fullName evidence="9">TRAP transporter small permease protein</fullName>
    </recommendedName>
</protein>
<evidence type="ECO:0000256" key="8">
    <source>
        <dbReference type="ARBA" id="ARBA00038436"/>
    </source>
</evidence>
<dbReference type="EMBL" id="JAOVQN010000018">
    <property type="protein sequence ID" value="MCU9839400.1"/>
    <property type="molecule type" value="Genomic_DNA"/>
</dbReference>
<organism evidence="11 12">
    <name type="scientific">Ruegeria marisflavi</name>
    <dbReference type="NCBI Taxonomy" id="2984152"/>
    <lineage>
        <taxon>Bacteria</taxon>
        <taxon>Pseudomonadati</taxon>
        <taxon>Pseudomonadota</taxon>
        <taxon>Alphaproteobacteria</taxon>
        <taxon>Rhodobacterales</taxon>
        <taxon>Roseobacteraceae</taxon>
        <taxon>Ruegeria</taxon>
    </lineage>
</organism>
<dbReference type="InterPro" id="IPR007387">
    <property type="entry name" value="TRAP_DctQ"/>
</dbReference>
<evidence type="ECO:0000256" key="4">
    <source>
        <dbReference type="ARBA" id="ARBA00022519"/>
    </source>
</evidence>
<accession>A0ABT2WU26</accession>
<evidence type="ECO:0000313" key="11">
    <source>
        <dbReference type="EMBL" id="MCU9839400.1"/>
    </source>
</evidence>
<evidence type="ECO:0000256" key="9">
    <source>
        <dbReference type="RuleBase" id="RU369079"/>
    </source>
</evidence>
<evidence type="ECO:0000256" key="1">
    <source>
        <dbReference type="ARBA" id="ARBA00004429"/>
    </source>
</evidence>
<feature type="domain" description="Tripartite ATP-independent periplasmic transporters DctQ component" evidence="10">
    <location>
        <begin position="23"/>
        <end position="152"/>
    </location>
</feature>
<evidence type="ECO:0000256" key="6">
    <source>
        <dbReference type="ARBA" id="ARBA00022989"/>
    </source>
</evidence>
<dbReference type="Proteomes" id="UP001321014">
    <property type="component" value="Unassembled WGS sequence"/>
</dbReference>
<evidence type="ECO:0000256" key="2">
    <source>
        <dbReference type="ARBA" id="ARBA00022448"/>
    </source>
</evidence>
<comment type="caution">
    <text evidence="11">The sequence shown here is derived from an EMBL/GenBank/DDBJ whole genome shotgun (WGS) entry which is preliminary data.</text>
</comment>